<reference evidence="1" key="1">
    <citation type="submission" date="2023-03" db="EMBL/GenBank/DDBJ databases">
        <title>Emydomyces testavorans Genome Sequence.</title>
        <authorList>
            <person name="Hoyer L."/>
        </authorList>
    </citation>
    <scope>NUCLEOTIDE SEQUENCE</scope>
    <source>
        <strain evidence="1">16-2883</strain>
    </source>
</reference>
<gene>
    <name evidence="1" type="ORF">PRK78_007488</name>
</gene>
<evidence type="ECO:0000313" key="1">
    <source>
        <dbReference type="EMBL" id="WEW61988.1"/>
    </source>
</evidence>
<dbReference type="PANTHER" id="PTHR35205">
    <property type="entry name" value="NB-ARC AND TPR DOMAIN PROTEIN"/>
    <property type="match status" value="1"/>
</dbReference>
<organism evidence="1 2">
    <name type="scientific">Emydomyces testavorans</name>
    <dbReference type="NCBI Taxonomy" id="2070801"/>
    <lineage>
        <taxon>Eukaryota</taxon>
        <taxon>Fungi</taxon>
        <taxon>Dikarya</taxon>
        <taxon>Ascomycota</taxon>
        <taxon>Pezizomycotina</taxon>
        <taxon>Eurotiomycetes</taxon>
        <taxon>Eurotiomycetidae</taxon>
        <taxon>Onygenales</taxon>
        <taxon>Nannizziopsiaceae</taxon>
        <taxon>Emydomyces</taxon>
    </lineage>
</organism>
<sequence length="350" mass="39872">MELCATFRGRYDVLEKMESFFYGNSSISNKRKTFAICGLGGSGKTQMALRFMFKNMHKYRTGVMYLNARNTASLNADFQKYQDMLKLEGSDSVSAVKHWLSKEENSEWLMIFDNADDLSSVSLPKYFPSTSRSHIIITSRDQAALNDIAEGGCILDCLDSDNAMDALLARCGIEQPTEMTHGVPRRLSKSLEAYRLLKKMRYLDLYAKYRSDLLRLAPRVGNSDRTVLTAWEVNFQELEKQDSKHGLDLLLLFAFLEPSKIPEDLLRRGCAPQRRWGENGELIQVSAEAEGVNPELVKTHQQRPGLRRCNCATAFLLIDILPKRKRFQNFLHPPLSPVLRRPATMFLGSQ</sequence>
<dbReference type="InterPro" id="IPR027417">
    <property type="entry name" value="P-loop_NTPase"/>
</dbReference>
<dbReference type="Proteomes" id="UP001219355">
    <property type="component" value="Chromosome 5"/>
</dbReference>
<protein>
    <recommendedName>
        <fullName evidence="3">NB-ARC domain-containing protein</fullName>
    </recommendedName>
</protein>
<dbReference type="EMBL" id="CP120631">
    <property type="protein sequence ID" value="WEW61988.1"/>
    <property type="molecule type" value="Genomic_DNA"/>
</dbReference>
<dbReference type="SUPFAM" id="SSF52540">
    <property type="entry name" value="P-loop containing nucleoside triphosphate hydrolases"/>
    <property type="match status" value="1"/>
</dbReference>
<evidence type="ECO:0008006" key="3">
    <source>
        <dbReference type="Google" id="ProtNLM"/>
    </source>
</evidence>
<dbReference type="PANTHER" id="PTHR35205:SF1">
    <property type="entry name" value="ZU5 DOMAIN-CONTAINING PROTEIN"/>
    <property type="match status" value="1"/>
</dbReference>
<proteinExistence type="predicted"/>
<name>A0AAF0DPD2_9EURO</name>
<accession>A0AAF0DPD2</accession>
<keyword evidence="2" id="KW-1185">Reference proteome</keyword>
<dbReference type="Gene3D" id="3.40.50.300">
    <property type="entry name" value="P-loop containing nucleotide triphosphate hydrolases"/>
    <property type="match status" value="1"/>
</dbReference>
<dbReference type="AlphaFoldDB" id="A0AAF0DPD2"/>
<evidence type="ECO:0000313" key="2">
    <source>
        <dbReference type="Proteomes" id="UP001219355"/>
    </source>
</evidence>